<feature type="compositionally biased region" description="Basic and acidic residues" evidence="1">
    <location>
        <begin position="69"/>
        <end position="87"/>
    </location>
</feature>
<feature type="region of interest" description="Disordered" evidence="1">
    <location>
        <begin position="114"/>
        <end position="145"/>
    </location>
</feature>
<accession>A0A7I8VX75</accession>
<feature type="region of interest" description="Disordered" evidence="1">
    <location>
        <begin position="158"/>
        <end position="227"/>
    </location>
</feature>
<feature type="region of interest" description="Disordered" evidence="1">
    <location>
        <begin position="1"/>
        <end position="30"/>
    </location>
</feature>
<keyword evidence="3" id="KW-1185">Reference proteome</keyword>
<feature type="compositionally biased region" description="Basic and acidic residues" evidence="1">
    <location>
        <begin position="52"/>
        <end position="62"/>
    </location>
</feature>
<protein>
    <submittedName>
        <fullName evidence="2">DgyrCDS9396</fullName>
    </submittedName>
</protein>
<name>A0A7I8VX75_9ANNE</name>
<reference evidence="2 3" key="1">
    <citation type="submission" date="2020-08" db="EMBL/GenBank/DDBJ databases">
        <authorList>
            <person name="Hejnol A."/>
        </authorList>
    </citation>
    <scope>NUCLEOTIDE SEQUENCE [LARGE SCALE GENOMIC DNA]</scope>
</reference>
<feature type="compositionally biased region" description="Polar residues" evidence="1">
    <location>
        <begin position="162"/>
        <end position="175"/>
    </location>
</feature>
<dbReference type="Proteomes" id="UP000549394">
    <property type="component" value="Unassembled WGS sequence"/>
</dbReference>
<proteinExistence type="predicted"/>
<evidence type="ECO:0000313" key="2">
    <source>
        <dbReference type="EMBL" id="CAD5120841.1"/>
    </source>
</evidence>
<feature type="region of interest" description="Disordered" evidence="1">
    <location>
        <begin position="49"/>
        <end position="94"/>
    </location>
</feature>
<gene>
    <name evidence="2" type="ORF">DGYR_LOCUS8867</name>
</gene>
<feature type="compositionally biased region" description="Basic and acidic residues" evidence="1">
    <location>
        <begin position="114"/>
        <end position="126"/>
    </location>
</feature>
<organism evidence="2 3">
    <name type="scientific">Dimorphilus gyrociliatus</name>
    <dbReference type="NCBI Taxonomy" id="2664684"/>
    <lineage>
        <taxon>Eukaryota</taxon>
        <taxon>Metazoa</taxon>
        <taxon>Spiralia</taxon>
        <taxon>Lophotrochozoa</taxon>
        <taxon>Annelida</taxon>
        <taxon>Polychaeta</taxon>
        <taxon>Polychaeta incertae sedis</taxon>
        <taxon>Dinophilidae</taxon>
        <taxon>Dimorphilus</taxon>
    </lineage>
</organism>
<sequence>MEGNNEKVNSTVNMSPFQLPDASYPNTPREFATFMNSGNDEIIAGRSISELGLHDENEIIKEDDTDVESTDKEWPEENHNDSDETKANSRRRSSFINRMPRFFRNIFPCLAGEDSKESKFDSESKNFKSTQQSNSTSKLYDDGESQLCPDLRQKVIFLPEDGNQSGTESVQSNFAKPSASGENVHDKSAAAEESFIWDTNEHNDQDTDLESEGESYKSEDMTISDAD</sequence>
<feature type="compositionally biased region" description="Polar residues" evidence="1">
    <location>
        <begin position="1"/>
        <end position="16"/>
    </location>
</feature>
<dbReference type="EMBL" id="CAJFCJ010000013">
    <property type="protein sequence ID" value="CAD5120841.1"/>
    <property type="molecule type" value="Genomic_DNA"/>
</dbReference>
<evidence type="ECO:0000256" key="1">
    <source>
        <dbReference type="SAM" id="MobiDB-lite"/>
    </source>
</evidence>
<evidence type="ECO:0000313" key="3">
    <source>
        <dbReference type="Proteomes" id="UP000549394"/>
    </source>
</evidence>
<dbReference type="AlphaFoldDB" id="A0A7I8VX75"/>
<comment type="caution">
    <text evidence="2">The sequence shown here is derived from an EMBL/GenBank/DDBJ whole genome shotgun (WGS) entry which is preliminary data.</text>
</comment>